<dbReference type="InterPro" id="IPR021903">
    <property type="entry name" value="DUF3515"/>
</dbReference>
<evidence type="ECO:0000256" key="1">
    <source>
        <dbReference type="SAM" id="MobiDB-lite"/>
    </source>
</evidence>
<evidence type="ECO:0000313" key="2">
    <source>
        <dbReference type="EMBL" id="MBW0132673.1"/>
    </source>
</evidence>
<sequence length="174" mass="17726">MIAIALPVLLAVVVAGIGITARFAGPDTPPPDTTPLATPPVDAPDAAGPECTSLLANLDGDLPSGDATLPVRALADPAPDGVRAWAAAPRPVVLRCGLPRPRELTPTSALLEIDGVQWLQLDDGVPEPVVATYVAVDRPVYVVLTTPVDAGSGPLQAVSDVVRDTLSATPVAVR</sequence>
<organism evidence="2 3">
    <name type="scientific">Pseudonocardia abyssalis</name>
    <dbReference type="NCBI Taxonomy" id="2792008"/>
    <lineage>
        <taxon>Bacteria</taxon>
        <taxon>Bacillati</taxon>
        <taxon>Actinomycetota</taxon>
        <taxon>Actinomycetes</taxon>
        <taxon>Pseudonocardiales</taxon>
        <taxon>Pseudonocardiaceae</taxon>
        <taxon>Pseudonocardia</taxon>
    </lineage>
</organism>
<keyword evidence="3" id="KW-1185">Reference proteome</keyword>
<reference evidence="2 3" key="1">
    <citation type="submission" date="2020-11" db="EMBL/GenBank/DDBJ databases">
        <title>Pseudonocardia abyssalis sp. nov. and Pseudonocardia oceani sp. nov., description and phylogenomic analysis of two novel actinomycetes isolated from the deep Southern Ocean.</title>
        <authorList>
            <person name="Parra J."/>
        </authorList>
    </citation>
    <scope>NUCLEOTIDE SEQUENCE [LARGE SCALE GENOMIC DNA]</scope>
    <source>
        <strain evidence="2 3">KRD-168</strain>
    </source>
</reference>
<dbReference type="Pfam" id="PF12028">
    <property type="entry name" value="DUF3515"/>
    <property type="match status" value="1"/>
</dbReference>
<protein>
    <submittedName>
        <fullName evidence="2">DUF3515 domain-containing protein</fullName>
    </submittedName>
</protein>
<dbReference type="Proteomes" id="UP000694287">
    <property type="component" value="Unassembled WGS sequence"/>
</dbReference>
<feature type="compositionally biased region" description="Pro residues" evidence="1">
    <location>
        <begin position="27"/>
        <end position="42"/>
    </location>
</feature>
<accession>A0ABS6UL85</accession>
<feature type="region of interest" description="Disordered" evidence="1">
    <location>
        <begin position="23"/>
        <end position="47"/>
    </location>
</feature>
<dbReference type="EMBL" id="JADQDK010000001">
    <property type="protein sequence ID" value="MBW0132673.1"/>
    <property type="molecule type" value="Genomic_DNA"/>
</dbReference>
<evidence type="ECO:0000313" key="3">
    <source>
        <dbReference type="Proteomes" id="UP000694287"/>
    </source>
</evidence>
<gene>
    <name evidence="2" type="ORF">I4I81_00170</name>
</gene>
<comment type="caution">
    <text evidence="2">The sequence shown here is derived from an EMBL/GenBank/DDBJ whole genome shotgun (WGS) entry which is preliminary data.</text>
</comment>
<name>A0ABS6UL85_9PSEU</name>
<proteinExistence type="predicted"/>